<sequence>MEGHGGCNGSGVVSRDCYRALESLYSVSFQGINNSYHAELETLHCSGVAFGFGLYLDLSFCCTLGVAVQAILESSQILATRAGSESSIQLRQLLFCLCFFTLICDATTTTCSLELHRADKERC</sequence>
<dbReference type="Proteomes" id="UP001062846">
    <property type="component" value="Chromosome 7"/>
</dbReference>
<gene>
    <name evidence="1" type="ORF">RHMOL_Rhmol07G0292800</name>
</gene>
<comment type="caution">
    <text evidence="1">The sequence shown here is derived from an EMBL/GenBank/DDBJ whole genome shotgun (WGS) entry which is preliminary data.</text>
</comment>
<proteinExistence type="predicted"/>
<organism evidence="1 2">
    <name type="scientific">Rhododendron molle</name>
    <name type="common">Chinese azalea</name>
    <name type="synonym">Azalea mollis</name>
    <dbReference type="NCBI Taxonomy" id="49168"/>
    <lineage>
        <taxon>Eukaryota</taxon>
        <taxon>Viridiplantae</taxon>
        <taxon>Streptophyta</taxon>
        <taxon>Embryophyta</taxon>
        <taxon>Tracheophyta</taxon>
        <taxon>Spermatophyta</taxon>
        <taxon>Magnoliopsida</taxon>
        <taxon>eudicotyledons</taxon>
        <taxon>Gunneridae</taxon>
        <taxon>Pentapetalae</taxon>
        <taxon>asterids</taxon>
        <taxon>Ericales</taxon>
        <taxon>Ericaceae</taxon>
        <taxon>Ericoideae</taxon>
        <taxon>Rhodoreae</taxon>
        <taxon>Rhododendron</taxon>
    </lineage>
</organism>
<dbReference type="EMBL" id="CM046394">
    <property type="protein sequence ID" value="KAI8548673.1"/>
    <property type="molecule type" value="Genomic_DNA"/>
</dbReference>
<evidence type="ECO:0000313" key="1">
    <source>
        <dbReference type="EMBL" id="KAI8548673.1"/>
    </source>
</evidence>
<keyword evidence="2" id="KW-1185">Reference proteome</keyword>
<accession>A0ACC0N5R2</accession>
<protein>
    <submittedName>
        <fullName evidence="1">Uncharacterized protein</fullName>
    </submittedName>
</protein>
<evidence type="ECO:0000313" key="2">
    <source>
        <dbReference type="Proteomes" id="UP001062846"/>
    </source>
</evidence>
<name>A0ACC0N5R2_RHOML</name>
<reference evidence="1" key="1">
    <citation type="submission" date="2022-02" db="EMBL/GenBank/DDBJ databases">
        <title>Plant Genome Project.</title>
        <authorList>
            <person name="Zhang R.-G."/>
        </authorList>
    </citation>
    <scope>NUCLEOTIDE SEQUENCE</scope>
    <source>
        <strain evidence="1">AT1</strain>
    </source>
</reference>